<dbReference type="NCBIfam" id="TIGR00232">
    <property type="entry name" value="tktlase_bact"/>
    <property type="match status" value="1"/>
</dbReference>
<dbReference type="PANTHER" id="PTHR43522">
    <property type="entry name" value="TRANSKETOLASE"/>
    <property type="match status" value="1"/>
</dbReference>
<dbReference type="InterPro" id="IPR005474">
    <property type="entry name" value="Transketolase_N"/>
</dbReference>
<feature type="binding site" evidence="12">
    <location>
        <position position="446"/>
    </location>
    <ligand>
        <name>thiamine diphosphate</name>
        <dbReference type="ChEBI" id="CHEBI:58937"/>
    </ligand>
</feature>
<dbReference type="InterPro" id="IPR005475">
    <property type="entry name" value="Transketolase-like_Pyr-bd"/>
</dbReference>
<dbReference type="GO" id="GO:0004802">
    <property type="term" value="F:transketolase activity"/>
    <property type="evidence" value="ECO:0007669"/>
    <property type="project" value="UniProtKB-UniRule"/>
</dbReference>
<dbReference type="FunFam" id="3.40.50.970:FF:000003">
    <property type="entry name" value="Transketolase"/>
    <property type="match status" value="1"/>
</dbReference>
<protein>
    <recommendedName>
        <fullName evidence="3 9">Transketolase</fullName>
        <ecNumber evidence="3 9">2.2.1.1</ecNumber>
    </recommendedName>
</protein>
<evidence type="ECO:0000256" key="12">
    <source>
        <dbReference type="PIRSR" id="PIRSR605478-3"/>
    </source>
</evidence>
<dbReference type="EC" id="2.2.1.1" evidence="3 9"/>
<keyword evidence="7 12" id="KW-0786">Thiamine pyrophosphate</keyword>
<keyword evidence="6 13" id="KW-0460">Magnesium</keyword>
<dbReference type="InterPro" id="IPR009014">
    <property type="entry name" value="Transketo_C/PFOR_II"/>
</dbReference>
<evidence type="ECO:0000256" key="8">
    <source>
        <dbReference type="ARBA" id="ARBA00049473"/>
    </source>
</evidence>
<dbReference type="InterPro" id="IPR005478">
    <property type="entry name" value="Transketolase_bac-like"/>
</dbReference>
<evidence type="ECO:0000313" key="17">
    <source>
        <dbReference type="Proteomes" id="UP000265341"/>
    </source>
</evidence>
<dbReference type="SMART" id="SM00861">
    <property type="entry name" value="Transket_pyr"/>
    <property type="match status" value="1"/>
</dbReference>
<feature type="binding site" evidence="13">
    <location>
        <position position="162"/>
    </location>
    <ligand>
        <name>Mg(2+)</name>
        <dbReference type="ChEBI" id="CHEBI:18420"/>
    </ligand>
</feature>
<comment type="caution">
    <text evidence="16">The sequence shown here is derived from an EMBL/GenBank/DDBJ whole genome shotgun (WGS) entry which is preliminary data.</text>
</comment>
<dbReference type="InterPro" id="IPR055152">
    <property type="entry name" value="Transketolase-like_C_2"/>
</dbReference>
<feature type="site" description="Important for catalytic activity" evidence="14">
    <location>
        <position position="266"/>
    </location>
</feature>
<feature type="binding site" evidence="12">
    <location>
        <position position="266"/>
    </location>
    <ligand>
        <name>thiamine diphosphate</name>
        <dbReference type="ChEBI" id="CHEBI:58937"/>
    </ligand>
</feature>
<dbReference type="CDD" id="cd07033">
    <property type="entry name" value="TPP_PYR_DXS_TK_like"/>
    <property type="match status" value="1"/>
</dbReference>
<dbReference type="InterPro" id="IPR033247">
    <property type="entry name" value="Transketolase_fam"/>
</dbReference>
<comment type="subunit">
    <text evidence="2">Homodimer.</text>
</comment>
<keyword evidence="4 16" id="KW-0808">Transferase</keyword>
<feature type="binding site" evidence="11">
    <location>
        <position position="393"/>
    </location>
    <ligand>
        <name>substrate</name>
    </ligand>
</feature>
<evidence type="ECO:0000256" key="9">
    <source>
        <dbReference type="NCBIfam" id="TIGR00232"/>
    </source>
</evidence>
<feature type="binding site" evidence="11">
    <location>
        <position position="33"/>
    </location>
    <ligand>
        <name>substrate</name>
    </ligand>
</feature>
<accession>A0A399EZR0</accession>
<dbReference type="Pfam" id="PF22613">
    <property type="entry name" value="Transketolase_C_1"/>
    <property type="match status" value="1"/>
</dbReference>
<dbReference type="Proteomes" id="UP000265341">
    <property type="component" value="Unassembled WGS sequence"/>
</dbReference>
<feature type="binding site" evidence="13">
    <location>
        <position position="194"/>
    </location>
    <ligand>
        <name>Mg(2+)</name>
        <dbReference type="ChEBI" id="CHEBI:18420"/>
    </ligand>
</feature>
<feature type="binding site" evidence="11">
    <location>
        <position position="366"/>
    </location>
    <ligand>
        <name>substrate</name>
    </ligand>
</feature>
<comment type="cofactor">
    <cofactor evidence="13">
        <name>Mg(2+)</name>
        <dbReference type="ChEBI" id="CHEBI:18420"/>
    </cofactor>
    <text evidence="13">Binds 1 Mg(2+) ion per subunit. Can also utilize other divalent metal cations, such as Ca(2+), Mn(2+) and Co(2+).</text>
</comment>
<evidence type="ECO:0000256" key="6">
    <source>
        <dbReference type="ARBA" id="ARBA00022842"/>
    </source>
</evidence>
<organism evidence="16 17">
    <name type="scientific">Calidithermus roseus</name>
    <dbReference type="NCBI Taxonomy" id="1644118"/>
    <lineage>
        <taxon>Bacteria</taxon>
        <taxon>Thermotogati</taxon>
        <taxon>Deinococcota</taxon>
        <taxon>Deinococci</taxon>
        <taxon>Thermales</taxon>
        <taxon>Thermaceae</taxon>
        <taxon>Calidithermus</taxon>
    </lineage>
</organism>
<dbReference type="PANTHER" id="PTHR43522:SF2">
    <property type="entry name" value="TRANSKETOLASE 1-RELATED"/>
    <property type="match status" value="1"/>
</dbReference>
<feature type="site" description="Important for catalytic activity" evidence="14">
    <location>
        <position position="33"/>
    </location>
</feature>
<feature type="binding site" evidence="11">
    <location>
        <position position="470"/>
    </location>
    <ligand>
        <name>substrate</name>
    </ligand>
</feature>
<evidence type="ECO:0000256" key="14">
    <source>
        <dbReference type="PIRSR" id="PIRSR605478-5"/>
    </source>
</evidence>
<evidence type="ECO:0000256" key="5">
    <source>
        <dbReference type="ARBA" id="ARBA00022723"/>
    </source>
</evidence>
<evidence type="ECO:0000256" key="3">
    <source>
        <dbReference type="ARBA" id="ARBA00013152"/>
    </source>
</evidence>
<comment type="similarity">
    <text evidence="1">Belongs to the transketolase family.</text>
</comment>
<reference evidence="16 17" key="1">
    <citation type="submission" date="2018-08" db="EMBL/GenBank/DDBJ databases">
        <title>Meiothermus roseus NBRC 110900 genome sequencing project.</title>
        <authorList>
            <person name="Da Costa M.S."/>
            <person name="Albuquerque L."/>
            <person name="Raposo P."/>
            <person name="Froufe H.J.C."/>
            <person name="Barroso C.S."/>
            <person name="Egas C."/>
        </authorList>
    </citation>
    <scope>NUCLEOTIDE SEQUENCE [LARGE SCALE GENOMIC DNA]</scope>
    <source>
        <strain evidence="16 17">NBRC 110900</strain>
    </source>
</reference>
<feature type="binding site" evidence="12">
    <location>
        <position position="192"/>
    </location>
    <ligand>
        <name>thiamine diphosphate</name>
        <dbReference type="ChEBI" id="CHEBI:58937"/>
    </ligand>
</feature>
<feature type="binding site" evidence="11">
    <location>
        <position position="482"/>
    </location>
    <ligand>
        <name>substrate</name>
    </ligand>
</feature>
<evidence type="ECO:0000256" key="1">
    <source>
        <dbReference type="ARBA" id="ARBA00007131"/>
    </source>
</evidence>
<feature type="binding site" evidence="12">
    <location>
        <position position="73"/>
    </location>
    <ligand>
        <name>thiamine diphosphate</name>
        <dbReference type="ChEBI" id="CHEBI:58937"/>
    </ligand>
</feature>
<dbReference type="SUPFAM" id="SSF52922">
    <property type="entry name" value="TK C-terminal domain-like"/>
    <property type="match status" value="1"/>
</dbReference>
<comment type="catalytic activity">
    <reaction evidence="8">
        <text>D-sedoheptulose 7-phosphate + D-glyceraldehyde 3-phosphate = aldehydo-D-ribose 5-phosphate + D-xylulose 5-phosphate</text>
        <dbReference type="Rhea" id="RHEA:10508"/>
        <dbReference type="ChEBI" id="CHEBI:57483"/>
        <dbReference type="ChEBI" id="CHEBI:57737"/>
        <dbReference type="ChEBI" id="CHEBI:58273"/>
        <dbReference type="ChEBI" id="CHEBI:59776"/>
        <dbReference type="EC" id="2.2.1.1"/>
    </reaction>
</comment>
<evidence type="ECO:0000256" key="11">
    <source>
        <dbReference type="PIRSR" id="PIRSR605478-2"/>
    </source>
</evidence>
<feature type="active site" description="Proton donor" evidence="10">
    <location>
        <position position="420"/>
    </location>
</feature>
<dbReference type="Pfam" id="PF00456">
    <property type="entry name" value="Transketolase_N"/>
    <property type="match status" value="1"/>
</dbReference>
<evidence type="ECO:0000256" key="13">
    <source>
        <dbReference type="PIRSR" id="PIRSR605478-4"/>
    </source>
</evidence>
<evidence type="ECO:0000256" key="10">
    <source>
        <dbReference type="PIRSR" id="PIRSR605478-1"/>
    </source>
</evidence>
<feature type="binding site" evidence="11">
    <location>
        <position position="478"/>
    </location>
    <ligand>
        <name>substrate</name>
    </ligand>
</feature>
<feature type="binding site" evidence="13">
    <location>
        <position position="192"/>
    </location>
    <ligand>
        <name>Mg(2+)</name>
        <dbReference type="ChEBI" id="CHEBI:18420"/>
    </ligand>
</feature>
<feature type="binding site" evidence="11">
    <location>
        <position position="529"/>
    </location>
    <ligand>
        <name>substrate</name>
    </ligand>
</feature>
<evidence type="ECO:0000313" key="16">
    <source>
        <dbReference type="EMBL" id="RIH88529.1"/>
    </source>
</evidence>
<dbReference type="Gene3D" id="3.40.50.920">
    <property type="match status" value="1"/>
</dbReference>
<dbReference type="AlphaFoldDB" id="A0A399EZR0"/>
<evidence type="ECO:0000259" key="15">
    <source>
        <dbReference type="SMART" id="SM00861"/>
    </source>
</evidence>
<feature type="binding site" evidence="12">
    <location>
        <position position="163"/>
    </location>
    <ligand>
        <name>thiamine diphosphate</name>
        <dbReference type="ChEBI" id="CHEBI:58937"/>
    </ligand>
</feature>
<dbReference type="GO" id="GO:0006098">
    <property type="term" value="P:pentose-phosphate shunt"/>
    <property type="evidence" value="ECO:0007669"/>
    <property type="project" value="TreeGrafter"/>
</dbReference>
<feature type="domain" description="Transketolase-like pyrimidine-binding" evidence="15">
    <location>
        <begin position="363"/>
        <end position="534"/>
    </location>
</feature>
<dbReference type="InterPro" id="IPR029061">
    <property type="entry name" value="THDP-binding"/>
</dbReference>
<name>A0A399EZR0_9DEIN</name>
<proteinExistence type="inferred from homology"/>
<dbReference type="EMBL" id="QWLA01000009">
    <property type="protein sequence ID" value="RIH88529.1"/>
    <property type="molecule type" value="Genomic_DNA"/>
</dbReference>
<evidence type="ECO:0000256" key="4">
    <source>
        <dbReference type="ARBA" id="ARBA00022679"/>
    </source>
</evidence>
<feature type="binding site" evidence="11">
    <location>
        <position position="266"/>
    </location>
    <ligand>
        <name>substrate</name>
    </ligand>
</feature>
<dbReference type="Gene3D" id="3.40.50.970">
    <property type="match status" value="2"/>
</dbReference>
<dbReference type="GO" id="GO:0046872">
    <property type="term" value="F:metal ion binding"/>
    <property type="evidence" value="ECO:0007669"/>
    <property type="project" value="UniProtKB-KW"/>
</dbReference>
<dbReference type="GO" id="GO:0005829">
    <property type="term" value="C:cytosol"/>
    <property type="evidence" value="ECO:0007669"/>
    <property type="project" value="TreeGrafter"/>
</dbReference>
<evidence type="ECO:0000256" key="2">
    <source>
        <dbReference type="ARBA" id="ARBA00011738"/>
    </source>
</evidence>
<dbReference type="SUPFAM" id="SSF52518">
    <property type="entry name" value="Thiamin diphosphate-binding fold (THDP-binding)"/>
    <property type="match status" value="2"/>
</dbReference>
<gene>
    <name evidence="16" type="primary">tkt</name>
    <name evidence="16" type="ORF">Mrose_00761</name>
</gene>
<dbReference type="FunFam" id="3.40.50.920:FF:000003">
    <property type="entry name" value="Transketolase"/>
    <property type="match status" value="1"/>
</dbReference>
<evidence type="ECO:0000256" key="7">
    <source>
        <dbReference type="ARBA" id="ARBA00023052"/>
    </source>
</evidence>
<sequence>MALMVESVRVQTLSINAIRMLALDAVEQAKSGHAGMPMGMAPSAYVLWTEFLKHNPRDPHWFDRDRFVLSAGHGSMLIYALLHLSGYDLPLEELKRFRQWGSRTPGHPEYHHTVGVETTTGPLGQGISTAVGMALAEKRLAAEFNREGHTIVDHYTYVLASDGDLMEGVSSEASSLAGHLKLGKLIVLYDDNSISIDGSTDLAFTEDVLGRYRAYGWHTVGGVHGEDLEAIRRAIREAQADPRPSIISIKSIIGFGSPLAGHHKAHSDAMGPEKVAATREALGWQYAPFEIPQEVYDDYRRAIPKGEAAQAEWNRRLEAYRHAFPELAAEFHRRMAGELPNGFASSEAGWEQALPSFEPGSKLATRAASGKVLDALAPRMPELLGGSADLTPSNNTKALGMEDFSASNPTGRYIRYGVREHGMGAILNGINLHGGHRAYGGTFLVFSDYMRPAVRLAALMEVPTIFVYTHDSIALGEDGPTHQPVEHLMSLRAIPNLWVIRPADADETAMAWRMALERKNGPTALALTRQALPVFDRSKLASAEEALRGGYVLSEVEDPQALIVATGSEVSLALEAQTALAKEGLRVRVVSLPCWEAFEAQDAQYRSAVLPPHLPTVSVEAGTTLGWERYADRCIGLDRFGASAPYAVVYKELGFTPERVAEAVKSLL</sequence>
<dbReference type="CDD" id="cd02012">
    <property type="entry name" value="TPP_TK"/>
    <property type="match status" value="1"/>
</dbReference>
<keyword evidence="5 13" id="KW-0479">Metal-binding</keyword>
<dbReference type="Pfam" id="PF02779">
    <property type="entry name" value="Transket_pyr"/>
    <property type="match status" value="1"/>
</dbReference>
<comment type="cofactor">
    <cofactor evidence="12">
        <name>thiamine diphosphate</name>
        <dbReference type="ChEBI" id="CHEBI:58937"/>
    </cofactor>
    <text evidence="12">Binds 1 thiamine pyrophosphate per subunit. During the reaction, the substrate forms a covalent intermediate with the cofactor.</text>
</comment>
<feature type="binding site" evidence="12">
    <location>
        <begin position="121"/>
        <end position="123"/>
    </location>
    <ligand>
        <name>thiamine diphosphate</name>
        <dbReference type="ChEBI" id="CHEBI:58937"/>
    </ligand>
</feature>
<keyword evidence="17" id="KW-1185">Reference proteome</keyword>
<dbReference type="FunFam" id="3.40.50.970:FF:000004">
    <property type="entry name" value="Transketolase"/>
    <property type="match status" value="1"/>
</dbReference>